<comment type="subunit">
    <text evidence="4">Complex I is composed of 45 different subunits.</text>
</comment>
<keyword evidence="16" id="KW-1185">Reference proteome</keyword>
<evidence type="ECO:0000256" key="3">
    <source>
        <dbReference type="ARBA" id="ARBA00005482"/>
    </source>
</evidence>
<evidence type="ECO:0000256" key="7">
    <source>
        <dbReference type="ARBA" id="ARBA00022660"/>
    </source>
</evidence>
<dbReference type="GO" id="GO:0006120">
    <property type="term" value="P:mitochondrial electron transport, NADH to ubiquinone"/>
    <property type="evidence" value="ECO:0007669"/>
    <property type="project" value="TreeGrafter"/>
</dbReference>
<dbReference type="Proteomes" id="UP001497623">
    <property type="component" value="Unassembled WGS sequence"/>
</dbReference>
<dbReference type="PANTHER" id="PTHR12485:SF1">
    <property type="entry name" value="NADH DEHYDROGENASE [UBIQUINONE] 1 ALPHA SUBCOMPLEX SUBUNIT 7"/>
    <property type="match status" value="1"/>
</dbReference>
<proteinExistence type="inferred from homology"/>
<evidence type="ECO:0000256" key="6">
    <source>
        <dbReference type="ARBA" id="ARBA00022448"/>
    </source>
</evidence>
<sequence length="135" mass="15030">MPKIAPRDVSPLLQRVRAFLLGREHTHAVRYVKDLSCFTQPPPTVPGGVSHKLNSNYYYTRDGRRAVIPDETLAIVSKGGVELISAAEEEDAAVAVTTKTHKTPGAVYVAYRINFPLNENLVIMFLIRQLHSCML</sequence>
<evidence type="ECO:0000256" key="13">
    <source>
        <dbReference type="ARBA" id="ARBA00030360"/>
    </source>
</evidence>
<evidence type="ECO:0000256" key="4">
    <source>
        <dbReference type="ARBA" id="ARBA00011533"/>
    </source>
</evidence>
<dbReference type="InterPro" id="IPR009947">
    <property type="entry name" value="NDUA7"/>
</dbReference>
<comment type="similarity">
    <text evidence="3">Belongs to the complex I NDUFA7 subunit family.</text>
</comment>
<dbReference type="PANTHER" id="PTHR12485">
    <property type="entry name" value="NADH-UBIQUINONE OXIDOREDUCTASE SUBUNIT B"/>
    <property type="match status" value="1"/>
</dbReference>
<organism evidence="15 16">
    <name type="scientific">Meganyctiphanes norvegica</name>
    <name type="common">Northern krill</name>
    <name type="synonym">Thysanopoda norvegica</name>
    <dbReference type="NCBI Taxonomy" id="48144"/>
    <lineage>
        <taxon>Eukaryota</taxon>
        <taxon>Metazoa</taxon>
        <taxon>Ecdysozoa</taxon>
        <taxon>Arthropoda</taxon>
        <taxon>Crustacea</taxon>
        <taxon>Multicrustacea</taxon>
        <taxon>Malacostraca</taxon>
        <taxon>Eumalacostraca</taxon>
        <taxon>Eucarida</taxon>
        <taxon>Euphausiacea</taxon>
        <taxon>Euphausiidae</taxon>
        <taxon>Meganyctiphanes</taxon>
    </lineage>
</organism>
<evidence type="ECO:0000313" key="15">
    <source>
        <dbReference type="EMBL" id="CAL4142381.1"/>
    </source>
</evidence>
<dbReference type="EMBL" id="CAXKWB010033182">
    <property type="protein sequence ID" value="CAL4142381.1"/>
    <property type="molecule type" value="Genomic_DNA"/>
</dbReference>
<evidence type="ECO:0000256" key="12">
    <source>
        <dbReference type="ARBA" id="ARBA00023136"/>
    </source>
</evidence>
<comment type="subcellular location">
    <subcellularLocation>
        <location evidence="2">Mitochondrion inner membrane</location>
        <topology evidence="2">Peripheral membrane protein</topology>
        <orientation evidence="2">Matrix side</orientation>
    </subcellularLocation>
</comment>
<gene>
    <name evidence="15" type="ORF">MNOR_LOCUS29106</name>
</gene>
<keyword evidence="6" id="KW-0813">Transport</keyword>
<evidence type="ECO:0000256" key="8">
    <source>
        <dbReference type="ARBA" id="ARBA00022792"/>
    </source>
</evidence>
<evidence type="ECO:0000313" key="16">
    <source>
        <dbReference type="Proteomes" id="UP001497623"/>
    </source>
</evidence>
<evidence type="ECO:0000256" key="1">
    <source>
        <dbReference type="ARBA" id="ARBA00003195"/>
    </source>
</evidence>
<keyword evidence="8" id="KW-0999">Mitochondrion inner membrane</keyword>
<evidence type="ECO:0000256" key="11">
    <source>
        <dbReference type="ARBA" id="ARBA00023128"/>
    </source>
</evidence>
<evidence type="ECO:0000256" key="10">
    <source>
        <dbReference type="ARBA" id="ARBA00022990"/>
    </source>
</evidence>
<accession>A0AAV2RT61</accession>
<evidence type="ECO:0000256" key="2">
    <source>
        <dbReference type="ARBA" id="ARBA00004443"/>
    </source>
</evidence>
<name>A0AAV2RT61_MEGNR</name>
<evidence type="ECO:0000256" key="14">
    <source>
        <dbReference type="ARBA" id="ARBA00033401"/>
    </source>
</evidence>
<keyword evidence="9" id="KW-0249">Electron transport</keyword>
<dbReference type="GO" id="GO:0005743">
    <property type="term" value="C:mitochondrial inner membrane"/>
    <property type="evidence" value="ECO:0007669"/>
    <property type="project" value="UniProtKB-SubCell"/>
</dbReference>
<evidence type="ECO:0000256" key="5">
    <source>
        <dbReference type="ARBA" id="ARBA00016383"/>
    </source>
</evidence>
<protein>
    <recommendedName>
        <fullName evidence="5">NADH dehydrogenase [ubiquinone] 1 alpha subcomplex subunit 7</fullName>
    </recommendedName>
    <alternativeName>
        <fullName evidence="14">Complex I-B14.5a</fullName>
    </alternativeName>
    <alternativeName>
        <fullName evidence="13">NADH-ubiquinone oxidoreductase subunit B14.5a</fullName>
    </alternativeName>
</protein>
<keyword evidence="7" id="KW-0679">Respiratory chain</keyword>
<keyword evidence="12" id="KW-0472">Membrane</keyword>
<keyword evidence="10" id="KW-0007">Acetylation</keyword>
<reference evidence="15 16" key="1">
    <citation type="submission" date="2024-05" db="EMBL/GenBank/DDBJ databases">
        <authorList>
            <person name="Wallberg A."/>
        </authorList>
    </citation>
    <scope>NUCLEOTIDE SEQUENCE [LARGE SCALE GENOMIC DNA]</scope>
</reference>
<comment type="caution">
    <text evidence="15">The sequence shown here is derived from an EMBL/GenBank/DDBJ whole genome shotgun (WGS) entry which is preliminary data.</text>
</comment>
<dbReference type="AlphaFoldDB" id="A0AAV2RT61"/>
<evidence type="ECO:0000256" key="9">
    <source>
        <dbReference type="ARBA" id="ARBA00022982"/>
    </source>
</evidence>
<comment type="function">
    <text evidence="1">Accessory subunit of the mitochondrial membrane respiratory chain NADH dehydrogenase (Complex I), that is believed not to be involved in catalysis. Complex I functions in the transfer of electrons from NADH to the respiratory chain. The immediate electron acceptor for the enzyme is believed to be ubiquinone.</text>
</comment>
<dbReference type="Pfam" id="PF07347">
    <property type="entry name" value="CI-B14_5a"/>
    <property type="match status" value="1"/>
</dbReference>
<keyword evidence="11" id="KW-0496">Mitochondrion</keyword>